<dbReference type="Pfam" id="PF08541">
    <property type="entry name" value="ACP_syn_III_C"/>
    <property type="match status" value="1"/>
</dbReference>
<dbReference type="CDD" id="cd00830">
    <property type="entry name" value="KAS_III"/>
    <property type="match status" value="1"/>
</dbReference>
<evidence type="ECO:0000259" key="4">
    <source>
        <dbReference type="Pfam" id="PF08545"/>
    </source>
</evidence>
<evidence type="ECO:0000313" key="5">
    <source>
        <dbReference type="EMBL" id="SKB60342.1"/>
    </source>
</evidence>
<dbReference type="RefSeq" id="WP_079683473.1">
    <property type="nucleotide sequence ID" value="NZ_FUYQ01000013.1"/>
</dbReference>
<dbReference type="GO" id="GO:0006633">
    <property type="term" value="P:fatty acid biosynthetic process"/>
    <property type="evidence" value="ECO:0007669"/>
    <property type="project" value="InterPro"/>
</dbReference>
<dbReference type="SUPFAM" id="SSF53901">
    <property type="entry name" value="Thiolase-like"/>
    <property type="match status" value="1"/>
</dbReference>
<evidence type="ECO:0000256" key="1">
    <source>
        <dbReference type="ARBA" id="ARBA00022679"/>
    </source>
</evidence>
<accession>A0A1T5CLG9</accession>
<organism evidence="5 6">
    <name type="scientific">Parabacteroides chartae</name>
    <dbReference type="NCBI Taxonomy" id="1037355"/>
    <lineage>
        <taxon>Bacteria</taxon>
        <taxon>Pseudomonadati</taxon>
        <taxon>Bacteroidota</taxon>
        <taxon>Bacteroidia</taxon>
        <taxon>Bacteroidales</taxon>
        <taxon>Tannerellaceae</taxon>
        <taxon>Parabacteroides</taxon>
    </lineage>
</organism>
<reference evidence="6" key="1">
    <citation type="submission" date="2017-02" db="EMBL/GenBank/DDBJ databases">
        <authorList>
            <person name="Varghese N."/>
            <person name="Submissions S."/>
        </authorList>
    </citation>
    <scope>NUCLEOTIDE SEQUENCE [LARGE SCALE GENOMIC DNA]</scope>
    <source>
        <strain evidence="6">DSM 24967</strain>
    </source>
</reference>
<dbReference type="PANTHER" id="PTHR34069">
    <property type="entry name" value="3-OXOACYL-[ACYL-CARRIER-PROTEIN] SYNTHASE 3"/>
    <property type="match status" value="1"/>
</dbReference>
<dbReference type="EMBL" id="FUYQ01000013">
    <property type="protein sequence ID" value="SKB60342.1"/>
    <property type="molecule type" value="Genomic_DNA"/>
</dbReference>
<dbReference type="PANTHER" id="PTHR34069:SF2">
    <property type="entry name" value="BETA-KETOACYL-[ACYL-CARRIER-PROTEIN] SYNTHASE III"/>
    <property type="match status" value="1"/>
</dbReference>
<dbReference type="Gene3D" id="3.40.47.10">
    <property type="match status" value="1"/>
</dbReference>
<keyword evidence="6" id="KW-1185">Reference proteome</keyword>
<dbReference type="Proteomes" id="UP000190852">
    <property type="component" value="Unassembled WGS sequence"/>
</dbReference>
<keyword evidence="1" id="KW-0808">Transferase</keyword>
<dbReference type="InterPro" id="IPR016039">
    <property type="entry name" value="Thiolase-like"/>
</dbReference>
<name>A0A1T5CLG9_9BACT</name>
<evidence type="ECO:0000259" key="3">
    <source>
        <dbReference type="Pfam" id="PF08541"/>
    </source>
</evidence>
<sequence>MFINTTGFYVPEERVDNSYFYKVNGLTSEWIFQRTGILTRSKAKPEENVTTMGLEAIENALPKLPYDITEVDLIISASYSPYDTVATAAHVAQQKYNIQNAKALYLSSACSSFVNALEVVEGYFAMGKATKALIISGDKNSAYSNEHDPKAGHLWGDAAAAFFISKEPVTGKEPKILEIYTEGLGHISNGPEGVMLRPYDGGISMPHGKDVFIQACTYMPKNALYLLDRNGYTVNDLTYFIGHQANMRIMSNIARQLEIPEEKILSNIEELGNTGSVSSALVFAQNDSIYKEGDLIVLTVFGGGYSAGSCLIKC</sequence>
<dbReference type="Pfam" id="PF08545">
    <property type="entry name" value="ACP_syn_III"/>
    <property type="match status" value="1"/>
</dbReference>
<feature type="domain" description="Beta-ketoacyl-[acyl-carrier-protein] synthase III C-terminal" evidence="3">
    <location>
        <begin position="227"/>
        <end position="313"/>
    </location>
</feature>
<dbReference type="InterPro" id="IPR013747">
    <property type="entry name" value="ACP_syn_III_C"/>
</dbReference>
<evidence type="ECO:0000256" key="2">
    <source>
        <dbReference type="ARBA" id="ARBA00023315"/>
    </source>
</evidence>
<evidence type="ECO:0000313" key="6">
    <source>
        <dbReference type="Proteomes" id="UP000190852"/>
    </source>
</evidence>
<dbReference type="GO" id="GO:0004315">
    <property type="term" value="F:3-oxoacyl-[acyl-carrier-protein] synthase activity"/>
    <property type="evidence" value="ECO:0007669"/>
    <property type="project" value="InterPro"/>
</dbReference>
<feature type="domain" description="Beta-ketoacyl-[acyl-carrier-protein] synthase III N-terminal" evidence="4">
    <location>
        <begin position="107"/>
        <end position="172"/>
    </location>
</feature>
<dbReference type="InterPro" id="IPR013751">
    <property type="entry name" value="ACP_syn_III_N"/>
</dbReference>
<keyword evidence="2" id="KW-0012">Acyltransferase</keyword>
<proteinExistence type="predicted"/>
<dbReference type="GO" id="GO:0044550">
    <property type="term" value="P:secondary metabolite biosynthetic process"/>
    <property type="evidence" value="ECO:0007669"/>
    <property type="project" value="TreeGrafter"/>
</dbReference>
<gene>
    <name evidence="5" type="ORF">SAMN05660349_01961</name>
</gene>
<protein>
    <submittedName>
        <fullName evidence="5">3-oxoacyl-[acyl-carrier-protein] synthase-3</fullName>
    </submittedName>
</protein>
<dbReference type="AlphaFoldDB" id="A0A1T5CLG9"/>